<proteinExistence type="predicted"/>
<dbReference type="GO" id="GO:0005524">
    <property type="term" value="F:ATP binding"/>
    <property type="evidence" value="ECO:0007669"/>
    <property type="project" value="InterPro"/>
</dbReference>
<dbReference type="AlphaFoldDB" id="A0A7J0GYA2"/>
<evidence type="ECO:0000313" key="2">
    <source>
        <dbReference type="EMBL" id="GFZ15708.1"/>
    </source>
</evidence>
<dbReference type="InterPro" id="IPR000642">
    <property type="entry name" value="Peptidase_M41"/>
</dbReference>
<dbReference type="GO" id="GO:0004222">
    <property type="term" value="F:metalloendopeptidase activity"/>
    <property type="evidence" value="ECO:0007669"/>
    <property type="project" value="InterPro"/>
</dbReference>
<accession>A0A7J0GYA2</accession>
<dbReference type="GO" id="GO:0004176">
    <property type="term" value="F:ATP-dependent peptidase activity"/>
    <property type="evidence" value="ECO:0007669"/>
    <property type="project" value="InterPro"/>
</dbReference>
<dbReference type="EMBL" id="BJWL01000025">
    <property type="protein sequence ID" value="GFZ15708.1"/>
    <property type="molecule type" value="Genomic_DNA"/>
</dbReference>
<dbReference type="SUPFAM" id="SSF140990">
    <property type="entry name" value="FtsH protease domain-like"/>
    <property type="match status" value="1"/>
</dbReference>
<comment type="caution">
    <text evidence="2">The sequence shown here is derived from an EMBL/GenBank/DDBJ whole genome shotgun (WGS) entry which is preliminary data.</text>
</comment>
<dbReference type="PANTHER" id="PTHR23076:SF58">
    <property type="entry name" value="INACTIVE ATP-DEPENDENT ZINC METALLOPROTEASE FTSHI 5, CHLOROPLASTIC-RELATED"/>
    <property type="match status" value="1"/>
</dbReference>
<dbReference type="OrthoDB" id="1746674at2759"/>
<dbReference type="Gene3D" id="1.20.58.760">
    <property type="entry name" value="Peptidase M41"/>
    <property type="match status" value="1"/>
</dbReference>
<sequence length="161" mass="17827">MHGNDEILTLSLQGIGCVKITKAGSEDSSRKGNVESRSYLEKKLVFCFGSYVAAHLLLPFGEENILSSSDLKQAQGIATRMVIQCGWGPDDSPTIYHHRTAATTLSMGNNHEYEIAAKVGKMYDLAYDKAKKMLQNNRRVLERIVEELLEFDVLTGKVCAS</sequence>
<evidence type="ECO:0000313" key="3">
    <source>
        <dbReference type="Proteomes" id="UP000585474"/>
    </source>
</evidence>
<organism evidence="2 3">
    <name type="scientific">Actinidia rufa</name>
    <dbReference type="NCBI Taxonomy" id="165716"/>
    <lineage>
        <taxon>Eukaryota</taxon>
        <taxon>Viridiplantae</taxon>
        <taxon>Streptophyta</taxon>
        <taxon>Embryophyta</taxon>
        <taxon>Tracheophyta</taxon>
        <taxon>Spermatophyta</taxon>
        <taxon>Magnoliopsida</taxon>
        <taxon>eudicotyledons</taxon>
        <taxon>Gunneridae</taxon>
        <taxon>Pentapetalae</taxon>
        <taxon>asterids</taxon>
        <taxon>Ericales</taxon>
        <taxon>Actinidiaceae</taxon>
        <taxon>Actinidia</taxon>
    </lineage>
</organism>
<dbReference type="GO" id="GO:0009535">
    <property type="term" value="C:chloroplast thylakoid membrane"/>
    <property type="evidence" value="ECO:0007669"/>
    <property type="project" value="TreeGrafter"/>
</dbReference>
<dbReference type="InterPro" id="IPR037219">
    <property type="entry name" value="Peptidase_M41-like"/>
</dbReference>
<keyword evidence="2" id="KW-0645">Protease</keyword>
<feature type="domain" description="Peptidase M41" evidence="1">
    <location>
        <begin position="35"/>
        <end position="157"/>
    </location>
</feature>
<name>A0A7J0GYA2_9ERIC</name>
<dbReference type="GO" id="GO:0006508">
    <property type="term" value="P:proteolysis"/>
    <property type="evidence" value="ECO:0007669"/>
    <property type="project" value="UniProtKB-KW"/>
</dbReference>
<reference evidence="2 3" key="1">
    <citation type="submission" date="2019-07" db="EMBL/GenBank/DDBJ databases">
        <title>De Novo Assembly of kiwifruit Actinidia rufa.</title>
        <authorList>
            <person name="Sugita-Konishi S."/>
            <person name="Sato K."/>
            <person name="Mori E."/>
            <person name="Abe Y."/>
            <person name="Kisaki G."/>
            <person name="Hamano K."/>
            <person name="Suezawa K."/>
            <person name="Otani M."/>
            <person name="Fukuda T."/>
            <person name="Manabe T."/>
            <person name="Gomi K."/>
            <person name="Tabuchi M."/>
            <person name="Akimitsu K."/>
            <person name="Kataoka I."/>
        </authorList>
    </citation>
    <scope>NUCLEOTIDE SEQUENCE [LARGE SCALE GENOMIC DNA]</scope>
    <source>
        <strain evidence="3">cv. Fuchu</strain>
    </source>
</reference>
<keyword evidence="2" id="KW-0378">Hydrolase</keyword>
<protein>
    <submittedName>
        <fullName evidence="2">FtsH extracellular protease family</fullName>
    </submittedName>
</protein>
<evidence type="ECO:0000259" key="1">
    <source>
        <dbReference type="Pfam" id="PF01434"/>
    </source>
</evidence>
<keyword evidence="3" id="KW-1185">Reference proteome</keyword>
<dbReference type="PANTHER" id="PTHR23076">
    <property type="entry name" value="METALLOPROTEASE M41 FTSH"/>
    <property type="match status" value="1"/>
</dbReference>
<dbReference type="Pfam" id="PF01434">
    <property type="entry name" value="Peptidase_M41"/>
    <property type="match status" value="1"/>
</dbReference>
<gene>
    <name evidence="2" type="ORF">Acr_25g0001170</name>
</gene>
<dbReference type="Proteomes" id="UP000585474">
    <property type="component" value="Unassembled WGS sequence"/>
</dbReference>